<evidence type="ECO:0000256" key="2">
    <source>
        <dbReference type="SAM" id="Phobius"/>
    </source>
</evidence>
<dbReference type="Proteomes" id="UP001501222">
    <property type="component" value="Unassembled WGS sequence"/>
</dbReference>
<evidence type="ECO:0000256" key="1">
    <source>
        <dbReference type="SAM" id="MobiDB-lite"/>
    </source>
</evidence>
<reference evidence="4" key="1">
    <citation type="journal article" date="2019" name="Int. J. Syst. Evol. Microbiol.">
        <title>The Global Catalogue of Microorganisms (GCM) 10K type strain sequencing project: providing services to taxonomists for standard genome sequencing and annotation.</title>
        <authorList>
            <consortium name="The Broad Institute Genomics Platform"/>
            <consortium name="The Broad Institute Genome Sequencing Center for Infectious Disease"/>
            <person name="Wu L."/>
            <person name="Ma J."/>
        </authorList>
    </citation>
    <scope>NUCLEOTIDE SEQUENCE [LARGE SCALE GENOMIC DNA]</scope>
    <source>
        <strain evidence="4">JCM 16928</strain>
    </source>
</reference>
<organism evidence="3 4">
    <name type="scientific">Kribbella ginsengisoli</name>
    <dbReference type="NCBI Taxonomy" id="363865"/>
    <lineage>
        <taxon>Bacteria</taxon>
        <taxon>Bacillati</taxon>
        <taxon>Actinomycetota</taxon>
        <taxon>Actinomycetes</taxon>
        <taxon>Propionibacteriales</taxon>
        <taxon>Kribbellaceae</taxon>
        <taxon>Kribbella</taxon>
    </lineage>
</organism>
<keyword evidence="2" id="KW-1133">Transmembrane helix</keyword>
<evidence type="ECO:0000313" key="4">
    <source>
        <dbReference type="Proteomes" id="UP001501222"/>
    </source>
</evidence>
<feature type="compositionally biased region" description="Basic and acidic residues" evidence="1">
    <location>
        <begin position="9"/>
        <end position="19"/>
    </location>
</feature>
<proteinExistence type="predicted"/>
<dbReference type="EMBL" id="BAABAA010000006">
    <property type="protein sequence ID" value="GAA3570073.1"/>
    <property type="molecule type" value="Genomic_DNA"/>
</dbReference>
<protein>
    <submittedName>
        <fullName evidence="3">Uncharacterized protein</fullName>
    </submittedName>
</protein>
<feature type="transmembrane region" description="Helical" evidence="2">
    <location>
        <begin position="108"/>
        <end position="129"/>
    </location>
</feature>
<comment type="caution">
    <text evidence="3">The sequence shown here is derived from an EMBL/GenBank/DDBJ whole genome shotgun (WGS) entry which is preliminary data.</text>
</comment>
<dbReference type="RefSeq" id="WP_344843381.1">
    <property type="nucleotide sequence ID" value="NZ_BAABAA010000006.1"/>
</dbReference>
<keyword evidence="2" id="KW-0472">Membrane</keyword>
<feature type="region of interest" description="Disordered" evidence="1">
    <location>
        <begin position="1"/>
        <end position="33"/>
    </location>
</feature>
<name>A0ABP6XNN5_9ACTN</name>
<accession>A0ABP6XNN5</accession>
<gene>
    <name evidence="3" type="ORF">GCM10022235_44140</name>
</gene>
<sequence>MVPATQNEGSDRAPDEKGARSTPIPDSSAVPEEVLRPQADVDVEFAEIAATFPEAFLSLPKVLEYGGIMPFAFTEDVPTVAKEQPGQEPAVDLRPSALTPPWASKGKLIAVALGGALLTPLAAAVVIAYRSRQVAQIRTA</sequence>
<evidence type="ECO:0000313" key="3">
    <source>
        <dbReference type="EMBL" id="GAA3570073.1"/>
    </source>
</evidence>
<keyword evidence="4" id="KW-1185">Reference proteome</keyword>
<keyword evidence="2" id="KW-0812">Transmembrane</keyword>